<evidence type="ECO:0000256" key="4">
    <source>
        <dbReference type="SAM" id="Phobius"/>
    </source>
</evidence>
<protein>
    <recommendedName>
        <fullName evidence="2">Galectin</fullName>
    </recommendedName>
</protein>
<dbReference type="Pfam" id="PF00337">
    <property type="entry name" value="Gal-bind_lectin"/>
    <property type="match status" value="1"/>
</dbReference>
<keyword evidence="4" id="KW-0472">Membrane</keyword>
<dbReference type="CDD" id="cd00070">
    <property type="entry name" value="GLECT"/>
    <property type="match status" value="1"/>
</dbReference>
<dbReference type="Gene3D" id="2.60.120.200">
    <property type="match status" value="1"/>
</dbReference>
<dbReference type="OrthoDB" id="6770721at2759"/>
<feature type="transmembrane region" description="Helical" evidence="4">
    <location>
        <begin position="218"/>
        <end position="240"/>
    </location>
</feature>
<evidence type="ECO:0000313" key="8">
    <source>
        <dbReference type="Proteomes" id="UP000327044"/>
    </source>
</evidence>
<evidence type="ECO:0000259" key="5">
    <source>
        <dbReference type="PROSITE" id="PS51304"/>
    </source>
</evidence>
<dbReference type="GO" id="GO:0030246">
    <property type="term" value="F:carbohydrate binding"/>
    <property type="evidence" value="ECO:0007669"/>
    <property type="project" value="UniProtKB-UniRule"/>
</dbReference>
<evidence type="ECO:0000313" key="6">
    <source>
        <dbReference type="EMBL" id="JAV83079.1"/>
    </source>
</evidence>
<dbReference type="InParanoid" id="A0A1Y1MB85"/>
<dbReference type="PROSITE" id="PS51304">
    <property type="entry name" value="GALECTIN"/>
    <property type="match status" value="1"/>
</dbReference>
<dbReference type="PANTHER" id="PTHR11346">
    <property type="entry name" value="GALECTIN"/>
    <property type="match status" value="1"/>
</dbReference>
<evidence type="ECO:0000256" key="1">
    <source>
        <dbReference type="ARBA" id="ARBA00022734"/>
    </source>
</evidence>
<feature type="domain" description="Galectin" evidence="5">
    <location>
        <begin position="12"/>
        <end position="144"/>
    </location>
</feature>
<dbReference type="PANTHER" id="PTHR11346:SF176">
    <property type="entry name" value="32 KDA BETA-GALACTOSIDE-BINDING LECTIN LEC-3"/>
    <property type="match status" value="1"/>
</dbReference>
<evidence type="ECO:0000256" key="3">
    <source>
        <dbReference type="SAM" id="MobiDB-lite"/>
    </source>
</evidence>
<reference evidence="7 8" key="2">
    <citation type="journal article" date="2018" name="Elife">
        <title>Firefly genomes illuminate parallel origins of bioluminescence in beetles.</title>
        <authorList>
            <person name="Fallon T.R."/>
            <person name="Lower S.E."/>
            <person name="Chang C.H."/>
            <person name="Bessho-Uehara M."/>
            <person name="Martin G.J."/>
            <person name="Bewick A.J."/>
            <person name="Behringer M."/>
            <person name="Debat H.J."/>
            <person name="Wong I."/>
            <person name="Day J.C."/>
            <person name="Suvorov A."/>
            <person name="Silva C.J."/>
            <person name="Stanger-Hall K.F."/>
            <person name="Hall D.W."/>
            <person name="Schmitz R.J."/>
            <person name="Nelson D.R."/>
            <person name="Lewis S.M."/>
            <person name="Shigenobu S."/>
            <person name="Bybee S.M."/>
            <person name="Larracuente A.M."/>
            <person name="Oba Y."/>
            <person name="Weng J.K."/>
        </authorList>
    </citation>
    <scope>NUCLEOTIDE SEQUENCE [LARGE SCALE GENOMIC DNA]</scope>
    <source>
        <strain evidence="7">1611_PpyrPB1</strain>
        <tissue evidence="7">Whole body</tissue>
    </source>
</reference>
<sequence>MEQPIIDPPIPLVGPIGGRFSPGKVIRIKGAVPSIANRFDINLQCGPQTAPRDDIVLQIAVRILDGFIALNSLQNGIWDDELKGHTQPIKRADHFEMVIVCDFNKFMVSINDQLVCDYPQRIHYDRITHLVIEGEVTVAEISDGSQASGKPPSYSEVVNVPPYPQDLSATSPPTHNSATVTVTSDSSPTAPELIPLTGAELNAPLSKPDKKSEPMGRVGIFVFFLVNIILGILLLTWVMFNA</sequence>
<dbReference type="Proteomes" id="UP000327044">
    <property type="component" value="Unassembled WGS sequence"/>
</dbReference>
<keyword evidence="1 2" id="KW-0430">Lectin</keyword>
<dbReference type="InterPro" id="IPR044156">
    <property type="entry name" value="Galectin-like"/>
</dbReference>
<dbReference type="EMBL" id="VVIM01000001">
    <property type="protein sequence ID" value="KAB0804004.1"/>
    <property type="molecule type" value="Genomic_DNA"/>
</dbReference>
<feature type="compositionally biased region" description="Polar residues" evidence="3">
    <location>
        <begin position="167"/>
        <end position="189"/>
    </location>
</feature>
<organism evidence="6">
    <name type="scientific">Photinus pyralis</name>
    <name type="common">Common eastern firefly</name>
    <name type="synonym">Lampyris pyralis</name>
    <dbReference type="NCBI Taxonomy" id="7054"/>
    <lineage>
        <taxon>Eukaryota</taxon>
        <taxon>Metazoa</taxon>
        <taxon>Ecdysozoa</taxon>
        <taxon>Arthropoda</taxon>
        <taxon>Hexapoda</taxon>
        <taxon>Insecta</taxon>
        <taxon>Pterygota</taxon>
        <taxon>Neoptera</taxon>
        <taxon>Endopterygota</taxon>
        <taxon>Coleoptera</taxon>
        <taxon>Polyphaga</taxon>
        <taxon>Elateriformia</taxon>
        <taxon>Elateroidea</taxon>
        <taxon>Lampyridae</taxon>
        <taxon>Lampyrinae</taxon>
        <taxon>Photinus</taxon>
    </lineage>
</organism>
<dbReference type="AlphaFoldDB" id="A0A1Y1MB85"/>
<gene>
    <name evidence="7" type="ORF">PPYR_00974</name>
</gene>
<keyword evidence="4" id="KW-1133">Transmembrane helix</keyword>
<dbReference type="SMART" id="SM00276">
    <property type="entry name" value="GLECT"/>
    <property type="match status" value="1"/>
</dbReference>
<reference evidence="7" key="3">
    <citation type="submission" date="2019-08" db="EMBL/GenBank/DDBJ databases">
        <authorList>
            <consortium name="Photinus pyralis genome working group"/>
            <person name="Fallon T.R."/>
            <person name="Sander Lower S.E."/>
            <person name="Weng J.-K."/>
        </authorList>
    </citation>
    <scope>NUCLEOTIDE SEQUENCE</scope>
    <source>
        <strain evidence="7">1611_PpyrPB1</strain>
        <tissue evidence="7">Whole body</tissue>
    </source>
</reference>
<dbReference type="InterPro" id="IPR001079">
    <property type="entry name" value="Galectin_CRD"/>
</dbReference>
<proteinExistence type="predicted"/>
<keyword evidence="4" id="KW-0812">Transmembrane</keyword>
<dbReference type="SMART" id="SM00908">
    <property type="entry name" value="Gal-bind_lectin"/>
    <property type="match status" value="1"/>
</dbReference>
<evidence type="ECO:0000313" key="7">
    <source>
        <dbReference type="EMBL" id="KAB0804004.1"/>
    </source>
</evidence>
<evidence type="ECO:0000256" key="2">
    <source>
        <dbReference type="RuleBase" id="RU102079"/>
    </source>
</evidence>
<dbReference type="InterPro" id="IPR013320">
    <property type="entry name" value="ConA-like_dom_sf"/>
</dbReference>
<dbReference type="EMBL" id="GEZM01035964">
    <property type="protein sequence ID" value="JAV83079.1"/>
    <property type="molecule type" value="Transcribed_RNA"/>
</dbReference>
<feature type="region of interest" description="Disordered" evidence="3">
    <location>
        <begin position="165"/>
        <end position="189"/>
    </location>
</feature>
<name>A0A1Y1MB85_PHOPY</name>
<dbReference type="GO" id="GO:0016936">
    <property type="term" value="F:galactoside binding"/>
    <property type="evidence" value="ECO:0007669"/>
    <property type="project" value="TreeGrafter"/>
</dbReference>
<keyword evidence="8" id="KW-1185">Reference proteome</keyword>
<dbReference type="SUPFAM" id="SSF49899">
    <property type="entry name" value="Concanavalin A-like lectins/glucanases"/>
    <property type="match status" value="1"/>
</dbReference>
<reference evidence="6" key="1">
    <citation type="journal article" date="2016" name="Sci. Rep.">
        <title>Molecular characterization of firefly nuptial gifts: a multi-omics approach sheds light on postcopulatory sexual selection.</title>
        <authorList>
            <person name="Al-Wathiqui N."/>
            <person name="Fallon T.R."/>
            <person name="South A."/>
            <person name="Weng J.K."/>
            <person name="Lewis S.M."/>
        </authorList>
    </citation>
    <scope>NUCLEOTIDE SEQUENCE</scope>
</reference>
<accession>A0A1Y1MB85</accession>